<feature type="domain" description="AAA" evidence="1">
    <location>
        <begin position="2"/>
        <end position="217"/>
    </location>
</feature>
<evidence type="ECO:0000313" key="2">
    <source>
        <dbReference type="EMBL" id="REA83462.1"/>
    </source>
</evidence>
<dbReference type="Gene3D" id="3.40.50.300">
    <property type="entry name" value="P-loop containing nucleotide triphosphate hydrolases"/>
    <property type="match status" value="1"/>
</dbReference>
<protein>
    <submittedName>
        <fullName evidence="2">ParA family protein</fullName>
    </submittedName>
</protein>
<dbReference type="Proteomes" id="UP000256409">
    <property type="component" value="Unassembled WGS sequence"/>
</dbReference>
<dbReference type="PANTHER" id="PTHR13696">
    <property type="entry name" value="P-LOOP CONTAINING NUCLEOSIDE TRIPHOSPHATE HYDROLASE"/>
    <property type="match status" value="1"/>
</dbReference>
<comment type="caution">
    <text evidence="2">The sequence shown here is derived from an EMBL/GenBank/DDBJ whole genome shotgun (WGS) entry which is preliminary data.</text>
</comment>
<dbReference type="PANTHER" id="PTHR13696:SF99">
    <property type="entry name" value="COBYRINIC ACID AC-DIAMIDE SYNTHASE"/>
    <property type="match status" value="1"/>
</dbReference>
<dbReference type="InterPro" id="IPR027417">
    <property type="entry name" value="P-loop_NTPase"/>
</dbReference>
<dbReference type="RefSeq" id="WP_110165560.1">
    <property type="nucleotide sequence ID" value="NZ_BAAFHU010000048.1"/>
</dbReference>
<dbReference type="CDD" id="cd02042">
    <property type="entry name" value="ParAB_family"/>
    <property type="match status" value="1"/>
</dbReference>
<evidence type="ECO:0000313" key="3">
    <source>
        <dbReference type="Proteomes" id="UP000256409"/>
    </source>
</evidence>
<proteinExistence type="predicted"/>
<dbReference type="Pfam" id="PF13614">
    <property type="entry name" value="AAA_31"/>
    <property type="match status" value="1"/>
</dbReference>
<sequence length="296" mass="33762">MTKVISINNFKGGVSKTSTTAGIAYVLSKVKKKSVLVVDLDPQADLTDLLLKSFNRSETNLLTEVLGSHDETLIDEKEDAILDVLLSKSNTYNEKDLFHTLKDGSSLKQCLIELNDQLSLIPSDFNMIGFPYLLEDLGLNRVDGSRYFDSFLQEIKHNYDYILIDTPPTLSDFANNAIYACDYSLIVVQTHVRSFNAVEKLISHLGTFRDLHRNNFAIAGILPVMFKNKGKIDTFIMKVLDRVYKDNVFKNKVFQRERVKYWDVNGIKNEDMHDKNALNMYVNITDELIEKVEGDD</sequence>
<dbReference type="InterPro" id="IPR025669">
    <property type="entry name" value="AAA_dom"/>
</dbReference>
<name>A0A3D8YQ50_STAPS</name>
<dbReference type="OrthoDB" id="9815116at2"/>
<reference evidence="3" key="1">
    <citation type="journal article" date="2018" name="Vet. Microbiol.">
        <title>Molecular epidemiology of methicillin-resistant staphylococci amongst veterinary personnel, personnel-owned pets, patients and the hospital environment of two companion animal veterinary hospitals.</title>
        <authorList>
            <person name="Worthing K.A."/>
            <person name="Brown J."/>
            <person name="Gerber L."/>
            <person name="Abraham S."/>
            <person name="Trott D."/>
            <person name="Norris J.M."/>
        </authorList>
    </citation>
    <scope>NUCLEOTIDE SEQUENCE [LARGE SCALE GENOMIC DNA]</scope>
    <source>
        <strain evidence="3">ST496-2</strain>
    </source>
</reference>
<dbReference type="EMBL" id="QQPC01000012">
    <property type="protein sequence ID" value="REA83462.1"/>
    <property type="molecule type" value="Genomic_DNA"/>
</dbReference>
<organism evidence="2 3">
    <name type="scientific">Staphylococcus pseudintermedius</name>
    <dbReference type="NCBI Taxonomy" id="283734"/>
    <lineage>
        <taxon>Bacteria</taxon>
        <taxon>Bacillati</taxon>
        <taxon>Bacillota</taxon>
        <taxon>Bacilli</taxon>
        <taxon>Bacillales</taxon>
        <taxon>Staphylococcaceae</taxon>
        <taxon>Staphylococcus</taxon>
        <taxon>Staphylococcus intermedius group</taxon>
    </lineage>
</organism>
<dbReference type="AlphaFoldDB" id="A0A3D8YQ50"/>
<dbReference type="SUPFAM" id="SSF52540">
    <property type="entry name" value="P-loop containing nucleoside triphosphate hydrolases"/>
    <property type="match status" value="1"/>
</dbReference>
<dbReference type="InterPro" id="IPR050678">
    <property type="entry name" value="DNA_Partitioning_ATPase"/>
</dbReference>
<gene>
    <name evidence="2" type="ORF">DV961_02765</name>
</gene>
<evidence type="ECO:0000259" key="1">
    <source>
        <dbReference type="Pfam" id="PF13614"/>
    </source>
</evidence>
<accession>A0A3D8YQ50</accession>